<reference evidence="1 2" key="1">
    <citation type="journal article" date="2007" name="Nature">
        <title>Evolution of genes and genomes on the Drosophila phylogeny.</title>
        <authorList>
            <consortium name="Drosophila 12 Genomes Consortium"/>
            <person name="Clark A.G."/>
            <person name="Eisen M.B."/>
            <person name="Smith D.R."/>
            <person name="Bergman C.M."/>
            <person name="Oliver B."/>
            <person name="Markow T.A."/>
            <person name="Kaufman T.C."/>
            <person name="Kellis M."/>
            <person name="Gelbart W."/>
            <person name="Iyer V.N."/>
            <person name="Pollard D.A."/>
            <person name="Sackton T.B."/>
            <person name="Larracuente A.M."/>
            <person name="Singh N.D."/>
            <person name="Abad J.P."/>
            <person name="Abt D.N."/>
            <person name="Adryan B."/>
            <person name="Aguade M."/>
            <person name="Akashi H."/>
            <person name="Anderson W.W."/>
            <person name="Aquadro C.F."/>
            <person name="Ardell D.H."/>
            <person name="Arguello R."/>
            <person name="Artieri C.G."/>
            <person name="Barbash D.A."/>
            <person name="Barker D."/>
            <person name="Barsanti P."/>
            <person name="Batterham P."/>
            <person name="Batzoglou S."/>
            <person name="Begun D."/>
            <person name="Bhutkar A."/>
            <person name="Blanco E."/>
            <person name="Bosak S.A."/>
            <person name="Bradley R.K."/>
            <person name="Brand A.D."/>
            <person name="Brent M.R."/>
            <person name="Brooks A.N."/>
            <person name="Brown R.H."/>
            <person name="Butlin R.K."/>
            <person name="Caggese C."/>
            <person name="Calvi B.R."/>
            <person name="Bernardo de Carvalho A."/>
            <person name="Caspi A."/>
            <person name="Castrezana S."/>
            <person name="Celniker S.E."/>
            <person name="Chang J.L."/>
            <person name="Chapple C."/>
            <person name="Chatterji S."/>
            <person name="Chinwalla A."/>
            <person name="Civetta A."/>
            <person name="Clifton S.W."/>
            <person name="Comeron J.M."/>
            <person name="Costello J.C."/>
            <person name="Coyne J.A."/>
            <person name="Daub J."/>
            <person name="David R.G."/>
            <person name="Delcher A.L."/>
            <person name="Delehaunty K."/>
            <person name="Do C.B."/>
            <person name="Ebling H."/>
            <person name="Edwards K."/>
            <person name="Eickbush T."/>
            <person name="Evans J.D."/>
            <person name="Filipski A."/>
            <person name="Findeiss S."/>
            <person name="Freyhult E."/>
            <person name="Fulton L."/>
            <person name="Fulton R."/>
            <person name="Garcia A.C."/>
            <person name="Gardiner A."/>
            <person name="Garfield D.A."/>
            <person name="Garvin B.E."/>
            <person name="Gibson G."/>
            <person name="Gilbert D."/>
            <person name="Gnerre S."/>
            <person name="Godfrey J."/>
            <person name="Good R."/>
            <person name="Gotea V."/>
            <person name="Gravely B."/>
            <person name="Greenberg A.J."/>
            <person name="Griffiths-Jones S."/>
            <person name="Gross S."/>
            <person name="Guigo R."/>
            <person name="Gustafson E.A."/>
            <person name="Haerty W."/>
            <person name="Hahn M.W."/>
            <person name="Halligan D.L."/>
            <person name="Halpern A.L."/>
            <person name="Halter G.M."/>
            <person name="Han M.V."/>
            <person name="Heger A."/>
            <person name="Hillier L."/>
            <person name="Hinrichs A.S."/>
            <person name="Holmes I."/>
            <person name="Hoskins R.A."/>
            <person name="Hubisz M.J."/>
            <person name="Hultmark D."/>
            <person name="Huntley M.A."/>
            <person name="Jaffe D.B."/>
            <person name="Jagadeeshan S."/>
            <person name="Jeck W.R."/>
            <person name="Johnson J."/>
            <person name="Jones C.D."/>
            <person name="Jordan W.C."/>
            <person name="Karpen G.H."/>
            <person name="Kataoka E."/>
            <person name="Keightley P.D."/>
            <person name="Kheradpour P."/>
            <person name="Kirkness E.F."/>
            <person name="Koerich L.B."/>
            <person name="Kristiansen K."/>
            <person name="Kudrna D."/>
            <person name="Kulathinal R.J."/>
            <person name="Kumar S."/>
            <person name="Kwok R."/>
            <person name="Lander E."/>
            <person name="Langley C.H."/>
            <person name="Lapoint R."/>
            <person name="Lazzaro B.P."/>
            <person name="Lee S.J."/>
            <person name="Levesque L."/>
            <person name="Li R."/>
            <person name="Lin C.F."/>
            <person name="Lin M.F."/>
            <person name="Lindblad-Toh K."/>
            <person name="Llopart A."/>
            <person name="Long M."/>
            <person name="Low L."/>
            <person name="Lozovsky E."/>
            <person name="Lu J."/>
            <person name="Luo M."/>
            <person name="Machado C.A."/>
            <person name="Makalowski W."/>
            <person name="Marzo M."/>
            <person name="Matsuda M."/>
            <person name="Matzkin L."/>
            <person name="McAllister B."/>
            <person name="McBride C.S."/>
            <person name="McKernan B."/>
            <person name="McKernan K."/>
            <person name="Mendez-Lago M."/>
            <person name="Minx P."/>
            <person name="Mollenhauer M.U."/>
            <person name="Montooth K."/>
            <person name="Mount S.M."/>
            <person name="Mu X."/>
            <person name="Myers E."/>
            <person name="Negre B."/>
            <person name="Newfeld S."/>
            <person name="Nielsen R."/>
            <person name="Noor M.A."/>
            <person name="O'Grady P."/>
            <person name="Pachter L."/>
            <person name="Papaceit M."/>
            <person name="Parisi M.J."/>
            <person name="Parisi M."/>
            <person name="Parts L."/>
            <person name="Pedersen J.S."/>
            <person name="Pesole G."/>
            <person name="Phillippy A.M."/>
            <person name="Ponting C.P."/>
            <person name="Pop M."/>
            <person name="Porcelli D."/>
            <person name="Powell J.R."/>
            <person name="Prohaska S."/>
            <person name="Pruitt K."/>
            <person name="Puig M."/>
            <person name="Quesneville H."/>
            <person name="Ram K.R."/>
            <person name="Rand D."/>
            <person name="Rasmussen M.D."/>
            <person name="Reed L.K."/>
            <person name="Reenan R."/>
            <person name="Reily A."/>
            <person name="Remington K.A."/>
            <person name="Rieger T.T."/>
            <person name="Ritchie M.G."/>
            <person name="Robin C."/>
            <person name="Rogers Y.H."/>
            <person name="Rohde C."/>
            <person name="Rozas J."/>
            <person name="Rubenfield M.J."/>
            <person name="Ruiz A."/>
            <person name="Russo S."/>
            <person name="Salzberg S.L."/>
            <person name="Sanchez-Gracia A."/>
            <person name="Saranga D.J."/>
            <person name="Sato H."/>
            <person name="Schaeffer S.W."/>
            <person name="Schatz M.C."/>
            <person name="Schlenke T."/>
            <person name="Schwartz R."/>
            <person name="Segarra C."/>
            <person name="Singh R.S."/>
            <person name="Sirot L."/>
            <person name="Sirota M."/>
            <person name="Sisneros N.B."/>
            <person name="Smith C.D."/>
            <person name="Smith T.F."/>
            <person name="Spieth J."/>
            <person name="Stage D.E."/>
            <person name="Stark A."/>
            <person name="Stephan W."/>
            <person name="Strausberg R.L."/>
            <person name="Strempel S."/>
            <person name="Sturgill D."/>
            <person name="Sutton G."/>
            <person name="Sutton G.G."/>
            <person name="Tao W."/>
            <person name="Teichmann S."/>
            <person name="Tobari Y.N."/>
            <person name="Tomimura Y."/>
            <person name="Tsolas J.M."/>
            <person name="Valente V.L."/>
            <person name="Venter E."/>
            <person name="Venter J.C."/>
            <person name="Vicario S."/>
            <person name="Vieira F.G."/>
            <person name="Vilella A.J."/>
            <person name="Villasante A."/>
            <person name="Walenz B."/>
            <person name="Wang J."/>
            <person name="Wasserman M."/>
            <person name="Watts T."/>
            <person name="Wilson D."/>
            <person name="Wilson R.K."/>
            <person name="Wing R.A."/>
            <person name="Wolfner M.F."/>
            <person name="Wong A."/>
            <person name="Wong G.K."/>
            <person name="Wu C.I."/>
            <person name="Wu G."/>
            <person name="Yamamoto D."/>
            <person name="Yang H.P."/>
            <person name="Yang S.P."/>
            <person name="Yorke J.A."/>
            <person name="Yoshida K."/>
            <person name="Zdobnov E."/>
            <person name="Zhang P."/>
            <person name="Zhang Y."/>
            <person name="Zimin A.V."/>
            <person name="Baldwin J."/>
            <person name="Abdouelleil A."/>
            <person name="Abdulkadir J."/>
            <person name="Abebe A."/>
            <person name="Abera B."/>
            <person name="Abreu J."/>
            <person name="Acer S.C."/>
            <person name="Aftuck L."/>
            <person name="Alexander A."/>
            <person name="An P."/>
            <person name="Anderson E."/>
            <person name="Anderson S."/>
            <person name="Arachi H."/>
            <person name="Azer M."/>
            <person name="Bachantsang P."/>
            <person name="Barry A."/>
            <person name="Bayul T."/>
            <person name="Berlin A."/>
            <person name="Bessette D."/>
            <person name="Bloom T."/>
            <person name="Blye J."/>
            <person name="Boguslavskiy L."/>
            <person name="Bonnet C."/>
            <person name="Boukhgalter B."/>
            <person name="Bourzgui I."/>
            <person name="Brown A."/>
            <person name="Cahill P."/>
            <person name="Channer S."/>
            <person name="Cheshatsang Y."/>
            <person name="Chuda L."/>
            <person name="Citroen M."/>
            <person name="Collymore A."/>
            <person name="Cooke P."/>
            <person name="Costello M."/>
            <person name="D'Aco K."/>
            <person name="Daza R."/>
            <person name="De Haan G."/>
            <person name="DeGray S."/>
            <person name="DeMaso C."/>
            <person name="Dhargay N."/>
            <person name="Dooley K."/>
            <person name="Dooley E."/>
            <person name="Doricent M."/>
            <person name="Dorje P."/>
            <person name="Dorjee K."/>
            <person name="Dupes A."/>
            <person name="Elong R."/>
            <person name="Falk J."/>
            <person name="Farina A."/>
            <person name="Faro S."/>
            <person name="Ferguson D."/>
            <person name="Fisher S."/>
            <person name="Foley C.D."/>
            <person name="Franke A."/>
            <person name="Friedrich D."/>
            <person name="Gadbois L."/>
            <person name="Gearin G."/>
            <person name="Gearin C.R."/>
            <person name="Giannoukos G."/>
            <person name="Goode T."/>
            <person name="Graham J."/>
            <person name="Grandbois E."/>
            <person name="Grewal S."/>
            <person name="Gyaltsen K."/>
            <person name="Hafez N."/>
            <person name="Hagos B."/>
            <person name="Hall J."/>
            <person name="Henson C."/>
            <person name="Hollinger A."/>
            <person name="Honan T."/>
            <person name="Huard M.D."/>
            <person name="Hughes L."/>
            <person name="Hurhula B."/>
            <person name="Husby M.E."/>
            <person name="Kamat A."/>
            <person name="Kanga B."/>
            <person name="Kashin S."/>
            <person name="Khazanovich D."/>
            <person name="Kisner P."/>
            <person name="Lance K."/>
            <person name="Lara M."/>
            <person name="Lee W."/>
            <person name="Lennon N."/>
            <person name="Letendre F."/>
            <person name="LeVine R."/>
            <person name="Lipovsky A."/>
            <person name="Liu X."/>
            <person name="Liu J."/>
            <person name="Liu S."/>
            <person name="Lokyitsang T."/>
            <person name="Lokyitsang Y."/>
            <person name="Lubonja R."/>
            <person name="Lui A."/>
            <person name="MacDonald P."/>
            <person name="Magnisalis V."/>
            <person name="Maru K."/>
            <person name="Matthews C."/>
            <person name="McCusker W."/>
            <person name="McDonough S."/>
            <person name="Mehta T."/>
            <person name="Meldrim J."/>
            <person name="Meneus L."/>
            <person name="Mihai O."/>
            <person name="Mihalev A."/>
            <person name="Mihova T."/>
            <person name="Mittelman R."/>
            <person name="Mlenga V."/>
            <person name="Montmayeur A."/>
            <person name="Mulrain L."/>
            <person name="Navidi A."/>
            <person name="Naylor J."/>
            <person name="Negash T."/>
            <person name="Nguyen T."/>
            <person name="Nguyen N."/>
            <person name="Nicol R."/>
            <person name="Norbu C."/>
            <person name="Norbu N."/>
            <person name="Novod N."/>
            <person name="O'Neill B."/>
            <person name="Osman S."/>
            <person name="Markiewicz E."/>
            <person name="Oyono O.L."/>
            <person name="Patti C."/>
            <person name="Phunkhang P."/>
            <person name="Pierre F."/>
            <person name="Priest M."/>
            <person name="Raghuraman S."/>
            <person name="Rege F."/>
            <person name="Reyes R."/>
            <person name="Rise C."/>
            <person name="Rogov P."/>
            <person name="Ross K."/>
            <person name="Ryan E."/>
            <person name="Settipalli S."/>
            <person name="Shea T."/>
            <person name="Sherpa N."/>
            <person name="Shi L."/>
            <person name="Shih D."/>
            <person name="Sparrow T."/>
            <person name="Spaulding J."/>
            <person name="Stalker J."/>
            <person name="Stange-Thomann N."/>
            <person name="Stavropoulos S."/>
            <person name="Stone C."/>
            <person name="Strader C."/>
            <person name="Tesfaye S."/>
            <person name="Thomson T."/>
            <person name="Thoulutsang Y."/>
            <person name="Thoulutsang D."/>
            <person name="Topham K."/>
            <person name="Topping I."/>
            <person name="Tsamla T."/>
            <person name="Vassiliev H."/>
            <person name="Vo A."/>
            <person name="Wangchuk T."/>
            <person name="Wangdi T."/>
            <person name="Weiand M."/>
            <person name="Wilkinson J."/>
            <person name="Wilson A."/>
            <person name="Yadav S."/>
            <person name="Young G."/>
            <person name="Yu Q."/>
            <person name="Zembek L."/>
            <person name="Zhong D."/>
            <person name="Zimmer A."/>
            <person name="Zwirko Z."/>
            <person name="Jaffe D.B."/>
            <person name="Alvarez P."/>
            <person name="Brockman W."/>
            <person name="Butler J."/>
            <person name="Chin C."/>
            <person name="Gnerre S."/>
            <person name="Grabherr M."/>
            <person name="Kleber M."/>
            <person name="Mauceli E."/>
            <person name="MacCallum I."/>
        </authorList>
    </citation>
    <scope>NUCLEOTIDE SEQUENCE [LARGE SCALE GENOMIC DNA]</scope>
    <source>
        <strain evidence="2">Tai18E2 / Tucson 14021-0261.01</strain>
    </source>
</reference>
<dbReference type="eggNOG" id="ENOG502T91R">
    <property type="taxonomic scope" value="Eukaryota"/>
</dbReference>
<dbReference type="InterPro" id="IPR032675">
    <property type="entry name" value="LRR_dom_sf"/>
</dbReference>
<dbReference type="AlphaFoldDB" id="B4PUK5"/>
<protein>
    <recommendedName>
        <fullName evidence="3">F-box domain-containing protein</fullName>
    </recommendedName>
</protein>
<organism evidence="1 2">
    <name type="scientific">Drosophila yakuba</name>
    <name type="common">Fruit fly</name>
    <dbReference type="NCBI Taxonomy" id="7245"/>
    <lineage>
        <taxon>Eukaryota</taxon>
        <taxon>Metazoa</taxon>
        <taxon>Ecdysozoa</taxon>
        <taxon>Arthropoda</taxon>
        <taxon>Hexapoda</taxon>
        <taxon>Insecta</taxon>
        <taxon>Pterygota</taxon>
        <taxon>Neoptera</taxon>
        <taxon>Endopterygota</taxon>
        <taxon>Diptera</taxon>
        <taxon>Brachycera</taxon>
        <taxon>Muscomorpha</taxon>
        <taxon>Ephydroidea</taxon>
        <taxon>Drosophilidae</taxon>
        <taxon>Drosophila</taxon>
        <taxon>Sophophora</taxon>
    </lineage>
</organism>
<keyword evidence="2" id="KW-1185">Reference proteome</keyword>
<reference evidence="1 2" key="2">
    <citation type="journal article" date="2007" name="PLoS Biol.">
        <title>Principles of genome evolution in the Drosophila melanogaster species group.</title>
        <authorList>
            <person name="Ranz J.M."/>
            <person name="Maurin D."/>
            <person name="Chan Y.S."/>
            <person name="von Grotthuss M."/>
            <person name="Hillier L.W."/>
            <person name="Roote J."/>
            <person name="Ashburner M."/>
            <person name="Bergman C.M."/>
        </authorList>
    </citation>
    <scope>NUCLEOTIDE SEQUENCE [LARGE SCALE GENOMIC DNA]</scope>
    <source>
        <strain evidence="2">Tai18E2 / Tucson 14021-0261.01</strain>
    </source>
</reference>
<proteinExistence type="predicted"/>
<dbReference type="SUPFAM" id="SSF52058">
    <property type="entry name" value="L domain-like"/>
    <property type="match status" value="1"/>
</dbReference>
<dbReference type="EMBL" id="CM000160">
    <property type="protein sequence ID" value="EDW95727.1"/>
    <property type="molecule type" value="Genomic_DNA"/>
</dbReference>
<evidence type="ECO:0000313" key="2">
    <source>
        <dbReference type="Proteomes" id="UP000002282"/>
    </source>
</evidence>
<name>B4PUK5_DROYA</name>
<gene>
    <name evidence="1" type="primary">Dyak\GE25451</name>
    <name evidence="1" type="synonym">dyak_GLEANR_9080</name>
    <name evidence="1" type="synonym">GE25451</name>
    <name evidence="1" type="ORF">Dyak_GE25451</name>
</gene>
<dbReference type="PhylomeDB" id="B4PUK5"/>
<accession>B4PUK5</accession>
<sequence length="331" mass="37339">MADKLSAQRNDSRLRTQCRILHSKQTDLLSQLLPNTQVLRKLRSLSIGSISQAALEEIFANCSQLESLLLCDRTGSGVLYDIRSIGLCWMLKVLLLPLNVGTPLAICSLVNLTHLTLQRQKLSQETDWMPTVLAIIHAKRFNLQGLSFDGSWLIAPLNLSHLQLAQCTALTDLRLSNCKLGEADSPPLPFSCQRISFRRCTMGKPLCYIGTHPLLKKLELFDCRILSEIPILSRILNVRRHQPVDGPLLLTFSQSIRLHSELTKWTHEDVSAHSKWLQVKELEPHQADTWHQPVGTVSMKFARSINYLPNLKLPEESIPNAADVVRKLDPL</sequence>
<evidence type="ECO:0008006" key="3">
    <source>
        <dbReference type="Google" id="ProtNLM"/>
    </source>
</evidence>
<evidence type="ECO:0000313" key="1">
    <source>
        <dbReference type="EMBL" id="EDW95727.1"/>
    </source>
</evidence>
<dbReference type="Proteomes" id="UP000002282">
    <property type="component" value="Chromosome 3R"/>
</dbReference>
<dbReference type="OrthoDB" id="7864693at2759"/>
<dbReference type="Gene3D" id="3.80.10.10">
    <property type="entry name" value="Ribonuclease Inhibitor"/>
    <property type="match status" value="1"/>
</dbReference>
<dbReference type="KEGG" id="dya:Dyak_GE25451"/>
<dbReference type="OMA" id="LWPGMDW"/>
<dbReference type="HOGENOM" id="CLU_834893_0_0_1"/>